<feature type="region of interest" description="Disordered" evidence="1">
    <location>
        <begin position="429"/>
        <end position="460"/>
    </location>
</feature>
<feature type="compositionally biased region" description="Basic and acidic residues" evidence="1">
    <location>
        <begin position="496"/>
        <end position="507"/>
    </location>
</feature>
<evidence type="ECO:0000313" key="3">
    <source>
        <dbReference type="Proteomes" id="UP000051530"/>
    </source>
</evidence>
<protein>
    <submittedName>
        <fullName evidence="2">Uncharacterized protein</fullName>
    </submittedName>
</protein>
<feature type="region of interest" description="Disordered" evidence="1">
    <location>
        <begin position="252"/>
        <end position="272"/>
    </location>
</feature>
<gene>
    <name evidence="2" type="ORF">M153_2200039623</name>
</gene>
<name>A0A0R0M811_9MICR</name>
<evidence type="ECO:0000313" key="2">
    <source>
        <dbReference type="EMBL" id="KRH95175.1"/>
    </source>
</evidence>
<dbReference type="VEuPathDB" id="MicrosporidiaDB:M153_2200039623"/>
<feature type="compositionally biased region" description="Basic and acidic residues" evidence="1">
    <location>
        <begin position="881"/>
        <end position="892"/>
    </location>
</feature>
<keyword evidence="3" id="KW-1185">Reference proteome</keyword>
<dbReference type="EMBL" id="LGUB01000004">
    <property type="protein sequence ID" value="KRH95175.1"/>
    <property type="molecule type" value="Genomic_DNA"/>
</dbReference>
<dbReference type="Proteomes" id="UP000051530">
    <property type="component" value="Unassembled WGS sequence"/>
</dbReference>
<sequence>MHYLLIQILSIFATDNRDDKTDTGMKRIQTDTVATDHVNPMDNVPMAMQTQVTVPIQAPFIEPLDTDDFQFEQPTEEDDDEMALLEIAACIPAVRIALPDIAIDLDGFEFAPEEDDDEEFLLMAKKQTYTKPITLPMLEFIGLDTMKFEERVDEDAELVEALALSLAQLEIDEKRRQEKKPPGEILDARRMPEEIPSTSRMQRVQPVALQLERVASILSTLPVELAPSVSTSPAVSVVSSSVTTPLIAPPVSEIESSVDQSTPNSMSPQPDMEPYTILDDYSFLENNDFSIEKDKKDKDLSKDKSKCISDYDSMLSPEKAPKTPLKKGYVRFGYHDDKQSQKTGGMVKTSAIDALAKTLAADVKVHVPDVSPKDRVTEPEIIQSTGHRLTSTDEEKKEKAEETPTEPVDSRALVSATIVQTPDLVSDITTGPVKGKSTKVVTSKQAKDSVLSQTSISTGSVKVKKTKAVTKRPRVSKPAVLSVPLTEVVVVPSDKSTSELEHQKEPSEVPTPSSHVHLPHTSPLSTSMRQIDQPPPPQTDQTQLDESSTSLEVAAITGGLTQSSTPPSPYIGPDLANPDTSVSGFVPLSKPKEHEQPEVISKPVPKIGQKQDQKRDQKQDQKDSDSLVDDLTSDFGQMMSIASILKKCYKNLQDQNAITPSTVTTPKSASPTASDPSVISDSSPLGTVPMSNILPRDFDPESDELPPPTKQTEDAAKTKTATEKKDVDSSKSKPEDVAEKPKPKDGAKTKTATEKKDVDSSKSKPEDVAEKPKPKDGAKTKTATEKKDVDSSKSKPEDVAEKPKPKDGAKTKTVTEKKDVDSSKSKPEDVAEKPKPKDGAKTKTATEKKDVDSSKSKPEGVTETSIGSKPKTEPEPVAVSEKPKDGSKDKSTGDSTSC</sequence>
<proteinExistence type="predicted"/>
<feature type="compositionally biased region" description="Basic and acidic residues" evidence="1">
    <location>
        <begin position="390"/>
        <end position="402"/>
    </location>
</feature>
<feature type="compositionally biased region" description="Low complexity" evidence="1">
    <location>
        <begin position="429"/>
        <end position="444"/>
    </location>
</feature>
<feature type="region of interest" description="Disordered" evidence="1">
    <location>
        <begin position="659"/>
        <end position="898"/>
    </location>
</feature>
<feature type="compositionally biased region" description="Polar residues" evidence="1">
    <location>
        <begin position="659"/>
        <end position="685"/>
    </location>
</feature>
<feature type="compositionally biased region" description="Polar residues" evidence="1">
    <location>
        <begin position="254"/>
        <end position="268"/>
    </location>
</feature>
<evidence type="ECO:0000256" key="1">
    <source>
        <dbReference type="SAM" id="MobiDB-lite"/>
    </source>
</evidence>
<feature type="compositionally biased region" description="Low complexity" evidence="1">
    <location>
        <begin position="483"/>
        <end position="493"/>
    </location>
</feature>
<comment type="caution">
    <text evidence="2">The sequence shown here is derived from an EMBL/GenBank/DDBJ whole genome shotgun (WGS) entry which is preliminary data.</text>
</comment>
<accession>A0A0R0M811</accession>
<reference evidence="2 3" key="1">
    <citation type="submission" date="2015-07" db="EMBL/GenBank/DDBJ databases">
        <title>The genome of Pseudoloma neurophilia, a relevant intracellular parasite of the zebrafish.</title>
        <authorList>
            <person name="Ndikumana S."/>
            <person name="Pelin A."/>
            <person name="Sanders J."/>
            <person name="Corradi N."/>
        </authorList>
    </citation>
    <scope>NUCLEOTIDE SEQUENCE [LARGE SCALE GENOMIC DNA]</scope>
    <source>
        <strain evidence="2 3">MK1</strain>
    </source>
</reference>
<feature type="region of interest" description="Disordered" evidence="1">
    <location>
        <begin position="483"/>
        <end position="630"/>
    </location>
</feature>
<dbReference type="AlphaFoldDB" id="A0A0R0M811"/>
<feature type="compositionally biased region" description="Basic and acidic residues" evidence="1">
    <location>
        <begin position="711"/>
        <end position="860"/>
    </location>
</feature>
<feature type="region of interest" description="Disordered" evidence="1">
    <location>
        <begin position="374"/>
        <end position="409"/>
    </location>
</feature>
<feature type="compositionally biased region" description="Basic and acidic residues" evidence="1">
    <location>
        <begin position="609"/>
        <end position="625"/>
    </location>
</feature>
<organism evidence="2 3">
    <name type="scientific">Pseudoloma neurophilia</name>
    <dbReference type="NCBI Taxonomy" id="146866"/>
    <lineage>
        <taxon>Eukaryota</taxon>
        <taxon>Fungi</taxon>
        <taxon>Fungi incertae sedis</taxon>
        <taxon>Microsporidia</taxon>
        <taxon>Pseudoloma</taxon>
    </lineage>
</organism>